<evidence type="ECO:0000256" key="8">
    <source>
        <dbReference type="SAM" id="MobiDB-lite"/>
    </source>
</evidence>
<reference evidence="11" key="1">
    <citation type="submission" date="2024-04" db="UniProtKB">
        <authorList>
            <consortium name="EnsemblMetazoa"/>
        </authorList>
    </citation>
    <scope>IDENTIFICATION</scope>
    <source>
        <strain evidence="11">EBRO</strain>
    </source>
</reference>
<feature type="compositionally biased region" description="Pro residues" evidence="8">
    <location>
        <begin position="11"/>
        <end position="24"/>
    </location>
</feature>
<feature type="domain" description="KASH" evidence="10">
    <location>
        <begin position="676"/>
        <end position="733"/>
    </location>
</feature>
<name>A0AAG5DXV5_ANOAO</name>
<keyword evidence="3 7" id="KW-0812">Transmembrane</keyword>
<evidence type="ECO:0000313" key="11">
    <source>
        <dbReference type="EnsemblMetazoa" id="ENSAATROPP015453"/>
    </source>
</evidence>
<keyword evidence="12" id="KW-1185">Reference proteome</keyword>
<organism evidence="11 12">
    <name type="scientific">Anopheles atroparvus</name>
    <name type="common">European mosquito</name>
    <dbReference type="NCBI Taxonomy" id="41427"/>
    <lineage>
        <taxon>Eukaryota</taxon>
        <taxon>Metazoa</taxon>
        <taxon>Ecdysozoa</taxon>
        <taxon>Arthropoda</taxon>
        <taxon>Hexapoda</taxon>
        <taxon>Insecta</taxon>
        <taxon>Pterygota</taxon>
        <taxon>Neoptera</taxon>
        <taxon>Endopterygota</taxon>
        <taxon>Diptera</taxon>
        <taxon>Nematocera</taxon>
        <taxon>Culicoidea</taxon>
        <taxon>Culicidae</taxon>
        <taxon>Anophelinae</taxon>
        <taxon>Anopheles</taxon>
    </lineage>
</organism>
<comment type="similarity">
    <text evidence="2">Belongs to the nesprin family.</text>
</comment>
<feature type="region of interest" description="Disordered" evidence="8">
    <location>
        <begin position="1"/>
        <end position="24"/>
    </location>
</feature>
<evidence type="ECO:0000259" key="10">
    <source>
        <dbReference type="PROSITE" id="PS51049"/>
    </source>
</evidence>
<dbReference type="GO" id="GO:0031965">
    <property type="term" value="C:nuclear membrane"/>
    <property type="evidence" value="ECO:0007669"/>
    <property type="project" value="UniProtKB-SubCell"/>
</dbReference>
<feature type="compositionally biased region" description="Low complexity" evidence="8">
    <location>
        <begin position="868"/>
        <end position="882"/>
    </location>
</feature>
<evidence type="ECO:0000256" key="3">
    <source>
        <dbReference type="ARBA" id="ARBA00022692"/>
    </source>
</evidence>
<keyword evidence="5 7" id="KW-0472">Membrane</keyword>
<feature type="compositionally biased region" description="Low complexity" evidence="8">
    <location>
        <begin position="820"/>
        <end position="831"/>
    </location>
</feature>
<feature type="topological domain" description="Cytoplasmic" evidence="7">
    <location>
        <begin position="1"/>
        <end position="684"/>
    </location>
</feature>
<evidence type="ECO:0000256" key="6">
    <source>
        <dbReference type="ARBA" id="ARBA00023242"/>
    </source>
</evidence>
<dbReference type="AlphaFoldDB" id="A0AAG5DXV5"/>
<proteinExistence type="inferred from homology"/>
<feature type="region of interest" description="Disordered" evidence="8">
    <location>
        <begin position="805"/>
        <end position="908"/>
    </location>
</feature>
<feature type="topological domain" description="Perinuclear space" evidence="7">
    <location>
        <begin position="706"/>
        <end position="943"/>
    </location>
</feature>
<dbReference type="Proteomes" id="UP000075880">
    <property type="component" value="Unassembled WGS sequence"/>
</dbReference>
<comment type="subcellular location">
    <subcellularLocation>
        <location evidence="1">Nucleus membrane</location>
    </subcellularLocation>
</comment>
<dbReference type="PROSITE" id="PS51049">
    <property type="entry name" value="KASH"/>
    <property type="match status" value="1"/>
</dbReference>
<accession>A0AAG5DXV5</accession>
<protein>
    <recommendedName>
        <fullName evidence="10">KASH domain-containing protein</fullName>
    </recommendedName>
</protein>
<sequence length="943" mass="96411">MSPKGSDVDLPEPPLPVAPVRPRPPPDLPLEPPVLELTLLSVLMSDVAPFCWCCCCAILRCSCSCASCSCCLTLAASGSAFVLTTLITFFTITFFTVGTSAAFLTTAGSAVLVSVSVDSAVGVVVLVVGLVLAPANSAVRAVVVVGELACLHFSSASFFSAAAAMLGATALISSLGDSFFVSSSAPVLGCSTGSDSLSCSDAFPAFAFEDESSSTTEPVGSGVTFFAPSGSFARSPFRGITDGIGPSASGDFGAVSSSEDLVSTPVGCSFSPILIIVGVEATFVAASGGCGELCPSCLAVTVGSSFGSVLICSESFDGSLVKTETGSATGGCTTAPFDAAIATGAPGWNGLLGASPGEPGGDCAADSSWKFVFFWIVGEATGEGCSSCSLHWPMVCVMRSMFCFRRANETVSRVPIALQKSCSSGALFSSAGFLRSMGLPSFGAPKGPTGTPNAPSGFVEGFCSFCSTAPTFDCSSGNGNCNGSAHTSGRLSTVFLRMYVLMPALAVSFGGWSLPGPCLLELSSPAPVWLLASHGPATTTPVFSRLPSGPHSSATVEACFDPLNPSPFAKTPRCSGGCSMTASCTGCSGSAVRCTTLSAFFTFLAGASTTPVFTLPALPSSSDAFSSAVVFFFFLGSLNTAHSSIDSTSATIFGGSVAAGAFLTTTNAGNASCSGSGSASRRGSGLVLVRLIFLSLRFSATSTPESCAICCSRASFSRSSSVSGVPVRGPPPFSPSAATWAAFLSSSWNCSSSSSISCDARRRSSPAFRSSSSRSELMSAQISWKLGILAALLRRTVPRRFSTGEWSARAATSGGPHPSPSRMRCFSSSSSPGDLLGSVRTRGRRYSSSRKLSRQEEVVPAPPERTAGGSSSSISSSNVGSPLAPPRPPADPPVPDPRSRPSPVLPRLPRDRLRARIVFSRTTVRLRLMVERARRCSLRSLSS</sequence>
<evidence type="ECO:0000256" key="9">
    <source>
        <dbReference type="SAM" id="Phobius"/>
    </source>
</evidence>
<keyword evidence="4 9" id="KW-1133">Transmembrane helix</keyword>
<evidence type="ECO:0000256" key="7">
    <source>
        <dbReference type="PROSITE-ProRule" id="PRU00385"/>
    </source>
</evidence>
<feature type="compositionally biased region" description="Pro residues" evidence="8">
    <location>
        <begin position="883"/>
        <end position="896"/>
    </location>
</feature>
<dbReference type="InterPro" id="IPR012315">
    <property type="entry name" value="KASH"/>
</dbReference>
<evidence type="ECO:0000256" key="1">
    <source>
        <dbReference type="ARBA" id="ARBA00004126"/>
    </source>
</evidence>
<evidence type="ECO:0000256" key="4">
    <source>
        <dbReference type="ARBA" id="ARBA00022989"/>
    </source>
</evidence>
<keyword evidence="6" id="KW-0539">Nucleus</keyword>
<evidence type="ECO:0000313" key="12">
    <source>
        <dbReference type="Proteomes" id="UP000075880"/>
    </source>
</evidence>
<evidence type="ECO:0000256" key="5">
    <source>
        <dbReference type="ARBA" id="ARBA00023136"/>
    </source>
</evidence>
<dbReference type="EnsemblMetazoa" id="ENSAATROPT017497">
    <property type="protein sequence ID" value="ENSAATROPP015453"/>
    <property type="gene ID" value="ENSAATROPG014299"/>
</dbReference>
<feature type="transmembrane region" description="Helical" evidence="9">
    <location>
        <begin position="37"/>
        <end position="59"/>
    </location>
</feature>
<feature type="transmembrane region" description="Helical" evidence="9">
    <location>
        <begin position="71"/>
        <end position="95"/>
    </location>
</feature>
<evidence type="ECO:0000256" key="2">
    <source>
        <dbReference type="ARBA" id="ARBA00008619"/>
    </source>
</evidence>
<feature type="compositionally biased region" description="Basic residues" evidence="8">
    <location>
        <begin position="841"/>
        <end position="852"/>
    </location>
</feature>